<dbReference type="RefSeq" id="WP_179171515.1">
    <property type="nucleotide sequence ID" value="NZ_CP058531.1"/>
</dbReference>
<keyword evidence="3" id="KW-1185">Reference proteome</keyword>
<dbReference type="OrthoDB" id="271599at2157"/>
<dbReference type="KEGG" id="halg:HUG10_20280"/>
<proteinExistence type="predicted"/>
<feature type="region of interest" description="Disordered" evidence="1">
    <location>
        <begin position="277"/>
        <end position="310"/>
    </location>
</feature>
<reference evidence="2 3" key="1">
    <citation type="submission" date="2020-07" db="EMBL/GenBank/DDBJ databases">
        <title>Gai3-2, isolated from salt lake.</title>
        <authorList>
            <person name="Cui H."/>
            <person name="Shi X."/>
        </authorList>
    </citation>
    <scope>NUCLEOTIDE SEQUENCE [LARGE SCALE GENOMIC DNA]</scope>
    <source>
        <strain evidence="2 3">Gai3-2</strain>
        <plasmid evidence="2 3">unnamed2</plasmid>
    </source>
</reference>
<sequence>MTPGRYLENLETVRGGGPGAPITITGPRSAVYSGGGDARSFEIKHSHVHLTGLTLNGLHDPDNPDVESSYRDKLVYCVPETPEYLTDVKITPHAVGNTTGEAIRLKMIYGAEVGDFEVIGPTGVSHYLFDESGSNGEVVYVGTSPSQLEKNPGGEVDRSHDVHVHHVDNSAGHVNSELVNTKEGTYDVLVEYCTGYGSAYIHGGEVNIQGERSTVRYCDLSHNAGAGIRLGVSTSHEDVPYAGEKNSVYYNRLLDNDGAALKLPTSDAEDQEVLCGNEYDGGTNDDPGKACPTYLPEPKGHVGHKGGQGN</sequence>
<evidence type="ECO:0008006" key="4">
    <source>
        <dbReference type="Google" id="ProtNLM"/>
    </source>
</evidence>
<accession>A0A7D5K3V6</accession>
<protein>
    <recommendedName>
        <fullName evidence="4">Right handed beta helix domain-containing protein</fullName>
    </recommendedName>
</protein>
<organism evidence="2 3">
    <name type="scientific">Halorarum halophilum</name>
    <dbReference type="NCBI Taxonomy" id="2743090"/>
    <lineage>
        <taxon>Archaea</taxon>
        <taxon>Methanobacteriati</taxon>
        <taxon>Methanobacteriota</taxon>
        <taxon>Stenosarchaea group</taxon>
        <taxon>Halobacteria</taxon>
        <taxon>Halobacteriales</taxon>
        <taxon>Haloferacaceae</taxon>
        <taxon>Halorarum</taxon>
    </lineage>
</organism>
<dbReference type="SUPFAM" id="SSF51126">
    <property type="entry name" value="Pectin lyase-like"/>
    <property type="match status" value="1"/>
</dbReference>
<dbReference type="GeneID" id="56031223"/>
<dbReference type="Gene3D" id="2.160.20.10">
    <property type="entry name" value="Single-stranded right-handed beta-helix, Pectin lyase-like"/>
    <property type="match status" value="1"/>
</dbReference>
<geneLocation type="plasmid" evidence="2 3">
    <name>unnamed2</name>
</geneLocation>
<dbReference type="AlphaFoldDB" id="A0A7D5K3V6"/>
<dbReference type="InterPro" id="IPR012334">
    <property type="entry name" value="Pectin_lyas_fold"/>
</dbReference>
<dbReference type="Proteomes" id="UP000509750">
    <property type="component" value="Plasmid unnamed2"/>
</dbReference>
<dbReference type="EMBL" id="CP058531">
    <property type="protein sequence ID" value="QLG29941.1"/>
    <property type="molecule type" value="Genomic_DNA"/>
</dbReference>
<evidence type="ECO:0000313" key="2">
    <source>
        <dbReference type="EMBL" id="QLG29941.1"/>
    </source>
</evidence>
<dbReference type="InterPro" id="IPR011050">
    <property type="entry name" value="Pectin_lyase_fold/virulence"/>
</dbReference>
<evidence type="ECO:0000256" key="1">
    <source>
        <dbReference type="SAM" id="MobiDB-lite"/>
    </source>
</evidence>
<keyword evidence="2" id="KW-0614">Plasmid</keyword>
<name>A0A7D5K3V6_9EURY</name>
<gene>
    <name evidence="2" type="ORF">HUG10_20280</name>
</gene>
<evidence type="ECO:0000313" key="3">
    <source>
        <dbReference type="Proteomes" id="UP000509750"/>
    </source>
</evidence>